<dbReference type="AlphaFoldDB" id="A0A1I8A0M0"/>
<feature type="compositionally biased region" description="Polar residues" evidence="1">
    <location>
        <begin position="17"/>
        <end position="28"/>
    </location>
</feature>
<evidence type="ECO:0000313" key="4">
    <source>
        <dbReference type="WBParaSite" id="L893_g315.t1"/>
    </source>
</evidence>
<accession>A0A1I8A0M0</accession>
<feature type="compositionally biased region" description="Low complexity" evidence="1">
    <location>
        <begin position="7"/>
        <end position="16"/>
    </location>
</feature>
<name>A0A1I8A0M0_9BILA</name>
<dbReference type="InterPro" id="IPR055510">
    <property type="entry name" value="DUF7083"/>
</dbReference>
<protein>
    <submittedName>
        <fullName evidence="4">MT domain-containing protein</fullName>
    </submittedName>
</protein>
<evidence type="ECO:0000259" key="2">
    <source>
        <dbReference type="Pfam" id="PF23309"/>
    </source>
</evidence>
<sequence>PSSNSRATAADDATTTPTQTMGRETTTGGDKMAELMDIIKQQQESIAALLKATATAPAPSAASAVLDKKQILMEKLANTMEIFAYDEAIDSTFDTWIARYDVVFRKDGEDLQDEDRVRLLLRKLTTDTYNRYAKLLLPLKPTDLDFATTIDKMTCFFGHRESLFRSRY</sequence>
<dbReference type="Pfam" id="PF23309">
    <property type="entry name" value="DUF7083"/>
    <property type="match status" value="1"/>
</dbReference>
<evidence type="ECO:0000256" key="1">
    <source>
        <dbReference type="SAM" id="MobiDB-lite"/>
    </source>
</evidence>
<organism evidence="3 4">
    <name type="scientific">Steinernema glaseri</name>
    <dbReference type="NCBI Taxonomy" id="37863"/>
    <lineage>
        <taxon>Eukaryota</taxon>
        <taxon>Metazoa</taxon>
        <taxon>Ecdysozoa</taxon>
        <taxon>Nematoda</taxon>
        <taxon>Chromadorea</taxon>
        <taxon>Rhabditida</taxon>
        <taxon>Tylenchina</taxon>
        <taxon>Panagrolaimomorpha</taxon>
        <taxon>Strongyloidoidea</taxon>
        <taxon>Steinernematidae</taxon>
        <taxon>Steinernema</taxon>
    </lineage>
</organism>
<keyword evidence="3" id="KW-1185">Reference proteome</keyword>
<evidence type="ECO:0000313" key="3">
    <source>
        <dbReference type="Proteomes" id="UP000095287"/>
    </source>
</evidence>
<feature type="region of interest" description="Disordered" evidence="1">
    <location>
        <begin position="1"/>
        <end position="29"/>
    </location>
</feature>
<dbReference type="WBParaSite" id="L893_g315.t1">
    <property type="protein sequence ID" value="L893_g315.t1"/>
    <property type="gene ID" value="L893_g315"/>
</dbReference>
<proteinExistence type="predicted"/>
<feature type="domain" description="DUF7083" evidence="2">
    <location>
        <begin position="72"/>
        <end position="159"/>
    </location>
</feature>
<dbReference type="Proteomes" id="UP000095287">
    <property type="component" value="Unplaced"/>
</dbReference>
<reference evidence="4" key="1">
    <citation type="submission" date="2016-11" db="UniProtKB">
        <authorList>
            <consortium name="WormBaseParasite"/>
        </authorList>
    </citation>
    <scope>IDENTIFICATION</scope>
</reference>